<evidence type="ECO:0000313" key="2">
    <source>
        <dbReference type="EMBL" id="KAL2862523.1"/>
    </source>
</evidence>
<feature type="compositionally biased region" description="Polar residues" evidence="1">
    <location>
        <begin position="1"/>
        <end position="19"/>
    </location>
</feature>
<proteinExistence type="predicted"/>
<feature type="region of interest" description="Disordered" evidence="1">
    <location>
        <begin position="1"/>
        <end position="41"/>
    </location>
</feature>
<dbReference type="EMBL" id="JBFXLQ010000066">
    <property type="protein sequence ID" value="KAL2862523.1"/>
    <property type="molecule type" value="Genomic_DNA"/>
</dbReference>
<dbReference type="RefSeq" id="XP_070881502.1">
    <property type="nucleotide sequence ID" value="XM_071030371.1"/>
</dbReference>
<keyword evidence="3" id="KW-1185">Reference proteome</keyword>
<sequence length="226" mass="24841">MDSRFTENMSYYNTQNQPWPGQQQMAAYPPQPQSHPTPQFPRTLDVTFTSWTGRHLRICEGTEDGPLVYAADLKNRKPHMLFQATGTARLPATVVFHNFSRTIDITINGDEMPMRTASVRKNQYAFDCPALGGRNLVWKRMKGWKALDLECVDETGTVYAVFRSNESWSMKKAGKLEILQPCAAGGPRVCDEIVVTGMATLQLHLMQLAAAGAASGSAGASAAVSV</sequence>
<evidence type="ECO:0000313" key="3">
    <source>
        <dbReference type="Proteomes" id="UP001610432"/>
    </source>
</evidence>
<protein>
    <submittedName>
        <fullName evidence="2">Uncharacterized protein</fullName>
    </submittedName>
</protein>
<reference evidence="2 3" key="1">
    <citation type="submission" date="2024-07" db="EMBL/GenBank/DDBJ databases">
        <title>Section-level genome sequencing and comparative genomics of Aspergillus sections Usti and Cavernicolus.</title>
        <authorList>
            <consortium name="Lawrence Berkeley National Laboratory"/>
            <person name="Nybo J.L."/>
            <person name="Vesth T.C."/>
            <person name="Theobald S."/>
            <person name="Frisvad J.C."/>
            <person name="Larsen T.O."/>
            <person name="Kjaerboelling I."/>
            <person name="Rothschild-Mancinelli K."/>
            <person name="Lyhne E.K."/>
            <person name="Kogle M.E."/>
            <person name="Barry K."/>
            <person name="Clum A."/>
            <person name="Na H."/>
            <person name="Ledsgaard L."/>
            <person name="Lin J."/>
            <person name="Lipzen A."/>
            <person name="Kuo A."/>
            <person name="Riley R."/>
            <person name="Mondo S."/>
            <person name="Labutti K."/>
            <person name="Haridas S."/>
            <person name="Pangalinan J."/>
            <person name="Salamov A.A."/>
            <person name="Simmons B.A."/>
            <person name="Magnuson J.K."/>
            <person name="Chen J."/>
            <person name="Drula E."/>
            <person name="Henrissat B."/>
            <person name="Wiebenga A."/>
            <person name="Lubbers R.J."/>
            <person name="Gomes A.C."/>
            <person name="Macurrencykelacurrency M.R."/>
            <person name="Stajich J."/>
            <person name="Grigoriev I.V."/>
            <person name="Mortensen U.H."/>
            <person name="De Vries R.P."/>
            <person name="Baker S.E."/>
            <person name="Andersen M.R."/>
        </authorList>
    </citation>
    <scope>NUCLEOTIDE SEQUENCE [LARGE SCALE GENOMIC DNA]</scope>
    <source>
        <strain evidence="2 3">CBS 449.75</strain>
    </source>
</reference>
<feature type="compositionally biased region" description="Pro residues" evidence="1">
    <location>
        <begin position="29"/>
        <end position="39"/>
    </location>
</feature>
<accession>A0ABR4LDA9</accession>
<evidence type="ECO:0000256" key="1">
    <source>
        <dbReference type="SAM" id="MobiDB-lite"/>
    </source>
</evidence>
<dbReference type="Proteomes" id="UP001610432">
    <property type="component" value="Unassembled WGS sequence"/>
</dbReference>
<gene>
    <name evidence="2" type="ORF">BJX67DRAFT_366183</name>
</gene>
<organism evidence="2 3">
    <name type="scientific">Aspergillus lucknowensis</name>
    <dbReference type="NCBI Taxonomy" id="176173"/>
    <lineage>
        <taxon>Eukaryota</taxon>
        <taxon>Fungi</taxon>
        <taxon>Dikarya</taxon>
        <taxon>Ascomycota</taxon>
        <taxon>Pezizomycotina</taxon>
        <taxon>Eurotiomycetes</taxon>
        <taxon>Eurotiomycetidae</taxon>
        <taxon>Eurotiales</taxon>
        <taxon>Aspergillaceae</taxon>
        <taxon>Aspergillus</taxon>
        <taxon>Aspergillus subgen. Nidulantes</taxon>
    </lineage>
</organism>
<dbReference type="GeneID" id="98145443"/>
<comment type="caution">
    <text evidence="2">The sequence shown here is derived from an EMBL/GenBank/DDBJ whole genome shotgun (WGS) entry which is preliminary data.</text>
</comment>
<name>A0ABR4LDA9_9EURO</name>